<feature type="transmembrane region" description="Helical" evidence="1">
    <location>
        <begin position="17"/>
        <end position="36"/>
    </location>
</feature>
<keyword evidence="1" id="KW-1133">Transmembrane helix</keyword>
<dbReference type="PANTHER" id="PTHR21180:SF32">
    <property type="entry name" value="ENDONUCLEASE_EXONUCLEASE_PHOSPHATASE FAMILY DOMAIN-CONTAINING PROTEIN 1"/>
    <property type="match status" value="1"/>
</dbReference>
<sequence length="195" mass="20970">MNLDKEKLFKFFQVNRFALILALLGFGVLLVGLVNYPGLLSSRAETFDLTSEEGSIKVDIGGAVNKPGVYSFKENSRVSDALEIAGGLSAEADLNWVEKNLNQAKILEDGEKLYLPKLNEQTSVEGVSSSKISGAFSKISINTANSFELESLPGVGSVTAAKIISGRSYGSLEELKSRKVVGSSTFEKIKDLISL</sequence>
<proteinExistence type="predicted"/>
<accession>A0A1G1W9T9</accession>
<comment type="caution">
    <text evidence="3">The sequence shown here is derived from an EMBL/GenBank/DDBJ whole genome shotgun (WGS) entry which is preliminary data.</text>
</comment>
<keyword evidence="1" id="KW-0472">Membrane</keyword>
<dbReference type="GO" id="GO:0015628">
    <property type="term" value="P:protein secretion by the type II secretion system"/>
    <property type="evidence" value="ECO:0007669"/>
    <property type="project" value="TreeGrafter"/>
</dbReference>
<dbReference type="InterPro" id="IPR019554">
    <property type="entry name" value="Soluble_ligand-bd"/>
</dbReference>
<evidence type="ECO:0000256" key="1">
    <source>
        <dbReference type="SAM" id="Phobius"/>
    </source>
</evidence>
<dbReference type="SUPFAM" id="SSF81585">
    <property type="entry name" value="PsbU/PolX domain-like"/>
    <property type="match status" value="1"/>
</dbReference>
<feature type="domain" description="Soluble ligand binding" evidence="2">
    <location>
        <begin position="57"/>
        <end position="94"/>
    </location>
</feature>
<dbReference type="EMBL" id="MHCQ01000024">
    <property type="protein sequence ID" value="OGY24449.1"/>
    <property type="molecule type" value="Genomic_DNA"/>
</dbReference>
<dbReference type="InterPro" id="IPR051675">
    <property type="entry name" value="Endo/Exo/Phosphatase_dom_1"/>
</dbReference>
<evidence type="ECO:0000313" key="3">
    <source>
        <dbReference type="EMBL" id="OGY24449.1"/>
    </source>
</evidence>
<dbReference type="PANTHER" id="PTHR21180">
    <property type="entry name" value="ENDONUCLEASE/EXONUCLEASE/PHOSPHATASE FAMILY DOMAIN-CONTAINING PROTEIN 1"/>
    <property type="match status" value="1"/>
</dbReference>
<dbReference type="Pfam" id="PF12836">
    <property type="entry name" value="HHH_3"/>
    <property type="match status" value="1"/>
</dbReference>
<dbReference type="Gene3D" id="1.10.150.320">
    <property type="entry name" value="Photosystem II 12 kDa extrinsic protein"/>
    <property type="match status" value="1"/>
</dbReference>
<keyword evidence="1" id="KW-0812">Transmembrane</keyword>
<evidence type="ECO:0000259" key="2">
    <source>
        <dbReference type="Pfam" id="PF10531"/>
    </source>
</evidence>
<dbReference type="GO" id="GO:0015627">
    <property type="term" value="C:type II protein secretion system complex"/>
    <property type="evidence" value="ECO:0007669"/>
    <property type="project" value="TreeGrafter"/>
</dbReference>
<organism evidence="3 4">
    <name type="scientific">Candidatus Woykebacteria bacterium RBG_13_40_7b</name>
    <dbReference type="NCBI Taxonomy" id="1802594"/>
    <lineage>
        <taxon>Bacteria</taxon>
        <taxon>Candidatus Woykeibacteriota</taxon>
    </lineage>
</organism>
<name>A0A1G1W9T9_9BACT</name>
<dbReference type="AlphaFoldDB" id="A0A1G1W9T9"/>
<dbReference type="Pfam" id="PF10531">
    <property type="entry name" value="SLBB"/>
    <property type="match status" value="1"/>
</dbReference>
<gene>
    <name evidence="3" type="ORF">A2Y57_03765</name>
</gene>
<evidence type="ECO:0000313" key="4">
    <source>
        <dbReference type="Proteomes" id="UP000177103"/>
    </source>
</evidence>
<dbReference type="Gene3D" id="3.10.560.10">
    <property type="entry name" value="Outer membrane lipoprotein wza domain like"/>
    <property type="match status" value="1"/>
</dbReference>
<reference evidence="3 4" key="1">
    <citation type="journal article" date="2016" name="Nat. Commun.">
        <title>Thousands of microbial genomes shed light on interconnected biogeochemical processes in an aquifer system.</title>
        <authorList>
            <person name="Anantharaman K."/>
            <person name="Brown C.T."/>
            <person name="Hug L.A."/>
            <person name="Sharon I."/>
            <person name="Castelle C.J."/>
            <person name="Probst A.J."/>
            <person name="Thomas B.C."/>
            <person name="Singh A."/>
            <person name="Wilkins M.J."/>
            <person name="Karaoz U."/>
            <person name="Brodie E.L."/>
            <person name="Williams K.H."/>
            <person name="Hubbard S.S."/>
            <person name="Banfield J.F."/>
        </authorList>
    </citation>
    <scope>NUCLEOTIDE SEQUENCE [LARGE SCALE GENOMIC DNA]</scope>
</reference>
<dbReference type="Proteomes" id="UP000177103">
    <property type="component" value="Unassembled WGS sequence"/>
</dbReference>
<protein>
    <recommendedName>
        <fullName evidence="2">Soluble ligand binding domain-containing protein</fullName>
    </recommendedName>
</protein>